<accession>A0ABW4L543</accession>
<keyword evidence="1" id="KW-0678">Repressor</keyword>
<dbReference type="Pfam" id="PF13411">
    <property type="entry name" value="MerR_1"/>
    <property type="match status" value="1"/>
</dbReference>
<sequence length="241" mass="26272">MRISQLAARTGVPTSTLRYYESAGLLPADRASNGYRVYGEAAVDRLAFINQAKHLDLPLQSVRELVTAWESEPCHSVRATYRPMLIEHSAQVDERIAALEALRTKLAAALERLDALPNRSGPCDATCSFLDRNDSDLPLATETTTPIACSLDGSDYSARLKDWHALLTEAPRRSVPGGIRVNLPTAELERAAALAAAEQSCCGFFGFRIDLRGTTFDLTITAPPEARTMLDDLVPGKEATR</sequence>
<dbReference type="EMBL" id="JBHUEE010000006">
    <property type="protein sequence ID" value="MFD1718561.1"/>
    <property type="molecule type" value="Genomic_DNA"/>
</dbReference>
<keyword evidence="4" id="KW-0804">Transcription</keyword>
<dbReference type="Proteomes" id="UP001597277">
    <property type="component" value="Unassembled WGS sequence"/>
</dbReference>
<keyword evidence="3" id="KW-0238">DNA-binding</keyword>
<evidence type="ECO:0000259" key="5">
    <source>
        <dbReference type="PROSITE" id="PS50937"/>
    </source>
</evidence>
<evidence type="ECO:0000256" key="1">
    <source>
        <dbReference type="ARBA" id="ARBA00022491"/>
    </source>
</evidence>
<dbReference type="PANTHER" id="PTHR30204:SF69">
    <property type="entry name" value="MERR-FAMILY TRANSCRIPTIONAL REGULATOR"/>
    <property type="match status" value="1"/>
</dbReference>
<dbReference type="InterPro" id="IPR009061">
    <property type="entry name" value="DNA-bd_dom_put_sf"/>
</dbReference>
<dbReference type="SMART" id="SM00422">
    <property type="entry name" value="HTH_MERR"/>
    <property type="match status" value="1"/>
</dbReference>
<dbReference type="InterPro" id="IPR047057">
    <property type="entry name" value="MerR_fam"/>
</dbReference>
<name>A0ABW4L543_9MICO</name>
<keyword evidence="2" id="KW-0805">Transcription regulation</keyword>
<evidence type="ECO:0000256" key="3">
    <source>
        <dbReference type="ARBA" id="ARBA00023125"/>
    </source>
</evidence>
<dbReference type="InterPro" id="IPR000551">
    <property type="entry name" value="MerR-type_HTH_dom"/>
</dbReference>
<dbReference type="PANTHER" id="PTHR30204">
    <property type="entry name" value="REDOX-CYCLING DRUG-SENSING TRANSCRIPTIONAL ACTIVATOR SOXR"/>
    <property type="match status" value="1"/>
</dbReference>
<protein>
    <submittedName>
        <fullName evidence="6">MerR family transcriptional regulator</fullName>
    </submittedName>
</protein>
<evidence type="ECO:0000313" key="7">
    <source>
        <dbReference type="Proteomes" id="UP001597277"/>
    </source>
</evidence>
<gene>
    <name evidence="6" type="ORF">ACFSE6_12005</name>
</gene>
<dbReference type="Gene3D" id="1.10.1660.10">
    <property type="match status" value="1"/>
</dbReference>
<keyword evidence="7" id="KW-1185">Reference proteome</keyword>
<dbReference type="SUPFAM" id="SSF46955">
    <property type="entry name" value="Putative DNA-binding domain"/>
    <property type="match status" value="1"/>
</dbReference>
<evidence type="ECO:0000313" key="6">
    <source>
        <dbReference type="EMBL" id="MFD1718561.1"/>
    </source>
</evidence>
<dbReference type="PROSITE" id="PS50937">
    <property type="entry name" value="HTH_MERR_2"/>
    <property type="match status" value="1"/>
</dbReference>
<evidence type="ECO:0000256" key="2">
    <source>
        <dbReference type="ARBA" id="ARBA00023015"/>
    </source>
</evidence>
<comment type="caution">
    <text evidence="6">The sequence shown here is derived from an EMBL/GenBank/DDBJ whole genome shotgun (WGS) entry which is preliminary data.</text>
</comment>
<dbReference type="RefSeq" id="WP_388007098.1">
    <property type="nucleotide sequence ID" value="NZ_JBHUEE010000006.1"/>
</dbReference>
<organism evidence="6 7">
    <name type="scientific">Georgenia deserti</name>
    <dbReference type="NCBI Taxonomy" id="2093781"/>
    <lineage>
        <taxon>Bacteria</taxon>
        <taxon>Bacillati</taxon>
        <taxon>Actinomycetota</taxon>
        <taxon>Actinomycetes</taxon>
        <taxon>Micrococcales</taxon>
        <taxon>Bogoriellaceae</taxon>
        <taxon>Georgenia</taxon>
    </lineage>
</organism>
<reference evidence="7" key="1">
    <citation type="journal article" date="2019" name="Int. J. Syst. Evol. Microbiol.">
        <title>The Global Catalogue of Microorganisms (GCM) 10K type strain sequencing project: providing services to taxonomists for standard genome sequencing and annotation.</title>
        <authorList>
            <consortium name="The Broad Institute Genomics Platform"/>
            <consortium name="The Broad Institute Genome Sequencing Center for Infectious Disease"/>
            <person name="Wu L."/>
            <person name="Ma J."/>
        </authorList>
    </citation>
    <scope>NUCLEOTIDE SEQUENCE [LARGE SCALE GENOMIC DNA]</scope>
    <source>
        <strain evidence="7">JCM 17130</strain>
    </source>
</reference>
<feature type="domain" description="HTH merR-type" evidence="5">
    <location>
        <begin position="1"/>
        <end position="68"/>
    </location>
</feature>
<evidence type="ECO:0000256" key="4">
    <source>
        <dbReference type="ARBA" id="ARBA00023163"/>
    </source>
</evidence>
<proteinExistence type="predicted"/>
<dbReference type="PRINTS" id="PR00040">
    <property type="entry name" value="HTHMERR"/>
</dbReference>